<organism evidence="1 2">
    <name type="scientific">Steinernema carpocapsae</name>
    <name type="common">Entomopathogenic nematode</name>
    <dbReference type="NCBI Taxonomy" id="34508"/>
    <lineage>
        <taxon>Eukaryota</taxon>
        <taxon>Metazoa</taxon>
        <taxon>Ecdysozoa</taxon>
        <taxon>Nematoda</taxon>
        <taxon>Chromadorea</taxon>
        <taxon>Rhabditida</taxon>
        <taxon>Tylenchina</taxon>
        <taxon>Panagrolaimomorpha</taxon>
        <taxon>Strongyloidoidea</taxon>
        <taxon>Steinernematidae</taxon>
        <taxon>Steinernema</taxon>
    </lineage>
</organism>
<dbReference type="EMBL" id="AZBU02000001">
    <property type="protein sequence ID" value="TMS36790.1"/>
    <property type="molecule type" value="Genomic_DNA"/>
</dbReference>
<reference evidence="1 2" key="2">
    <citation type="journal article" date="2019" name="G3 (Bethesda)">
        <title>Hybrid Assembly of the Genome of the Entomopathogenic Nematode Steinernema carpocapsae Identifies the X-Chromosome.</title>
        <authorList>
            <person name="Serra L."/>
            <person name="Macchietto M."/>
            <person name="Macias-Munoz A."/>
            <person name="McGill C.J."/>
            <person name="Rodriguez I.M."/>
            <person name="Rodriguez B."/>
            <person name="Murad R."/>
            <person name="Mortazavi A."/>
        </authorList>
    </citation>
    <scope>NUCLEOTIDE SEQUENCE [LARGE SCALE GENOMIC DNA]</scope>
    <source>
        <strain evidence="1 2">ALL</strain>
    </source>
</reference>
<comment type="caution">
    <text evidence="1">The sequence shown here is derived from an EMBL/GenBank/DDBJ whole genome shotgun (WGS) entry which is preliminary data.</text>
</comment>
<protein>
    <submittedName>
        <fullName evidence="1">Uncharacterized protein</fullName>
    </submittedName>
</protein>
<evidence type="ECO:0000313" key="1">
    <source>
        <dbReference type="EMBL" id="TMS36790.1"/>
    </source>
</evidence>
<dbReference type="AlphaFoldDB" id="A0A4U8UTU2"/>
<gene>
    <name evidence="1" type="ORF">L596_003872</name>
</gene>
<dbReference type="Proteomes" id="UP000298663">
    <property type="component" value="Unassembled WGS sequence"/>
</dbReference>
<dbReference type="OrthoDB" id="5914193at2759"/>
<keyword evidence="2" id="KW-1185">Reference proteome</keyword>
<reference evidence="1 2" key="1">
    <citation type="journal article" date="2015" name="Genome Biol.">
        <title>Comparative genomics of Steinernema reveals deeply conserved gene regulatory networks.</title>
        <authorList>
            <person name="Dillman A.R."/>
            <person name="Macchietto M."/>
            <person name="Porter C.F."/>
            <person name="Rogers A."/>
            <person name="Williams B."/>
            <person name="Antoshechkin I."/>
            <person name="Lee M.M."/>
            <person name="Goodwin Z."/>
            <person name="Lu X."/>
            <person name="Lewis E.E."/>
            <person name="Goodrich-Blair H."/>
            <person name="Stock S.P."/>
            <person name="Adams B.J."/>
            <person name="Sternberg P.W."/>
            <person name="Mortazavi A."/>
        </authorList>
    </citation>
    <scope>NUCLEOTIDE SEQUENCE [LARGE SCALE GENOMIC DNA]</scope>
    <source>
        <strain evidence="1 2">ALL</strain>
    </source>
</reference>
<name>A0A4U8UTU2_STECR</name>
<proteinExistence type="predicted"/>
<evidence type="ECO:0000313" key="2">
    <source>
        <dbReference type="Proteomes" id="UP000298663"/>
    </source>
</evidence>
<accession>A0A4U8UTU2</accession>
<sequence>MLRDIPNLDELTEGMDLSLLNRPGGFAQLKQQFIERLLRRNMGLPVSYPLSRTTLPPPIVPVKITRQKQL</sequence>